<evidence type="ECO:0000313" key="3">
    <source>
        <dbReference type="Proteomes" id="UP000199258"/>
    </source>
</evidence>
<feature type="region of interest" description="Disordered" evidence="1">
    <location>
        <begin position="131"/>
        <end position="205"/>
    </location>
</feature>
<feature type="region of interest" description="Disordered" evidence="1">
    <location>
        <begin position="55"/>
        <end position="91"/>
    </location>
</feature>
<dbReference type="OrthoDB" id="9858436at2"/>
<feature type="region of interest" description="Disordered" evidence="1">
    <location>
        <begin position="17"/>
        <end position="39"/>
    </location>
</feature>
<feature type="compositionally biased region" description="Basic and acidic residues" evidence="1">
    <location>
        <begin position="66"/>
        <end position="91"/>
    </location>
</feature>
<sequence length="205" mass="23113">MQPDDSEVQHLLVTIAKYDKQGKPISPDSYSSGGARNADGTLIAQYDNPQLVEVANGSDFESEFDAQERRRNDARRRREEEDAERRRQDLQKLAEDALRLAIKKWVKPFVRDTVLPKATELMETKMLPKGKRLAQRLFRPEETQNGGQRHRGDKPEDATDTVTRSTASPLNANPAFDQPSSGMGGVDSPDADVIRMSEYKNRRSA</sequence>
<evidence type="ECO:0000256" key="1">
    <source>
        <dbReference type="SAM" id="MobiDB-lite"/>
    </source>
</evidence>
<name>A0A1G8MPB2_9MICC</name>
<dbReference type="AlphaFoldDB" id="A0A1G8MPB2"/>
<evidence type="ECO:0000313" key="2">
    <source>
        <dbReference type="EMBL" id="SDI69696.1"/>
    </source>
</evidence>
<dbReference type="EMBL" id="FNDT01000019">
    <property type="protein sequence ID" value="SDI69696.1"/>
    <property type="molecule type" value="Genomic_DNA"/>
</dbReference>
<gene>
    <name evidence="2" type="ORF">SAMN04488693_1196</name>
</gene>
<feature type="compositionally biased region" description="Polar residues" evidence="1">
    <location>
        <begin position="160"/>
        <end position="171"/>
    </location>
</feature>
<proteinExistence type="predicted"/>
<dbReference type="RefSeq" id="WP_090587820.1">
    <property type="nucleotide sequence ID" value="NZ_FNDT01000019.1"/>
</dbReference>
<feature type="compositionally biased region" description="Basic and acidic residues" evidence="1">
    <location>
        <begin position="192"/>
        <end position="205"/>
    </location>
</feature>
<keyword evidence="3" id="KW-1185">Reference proteome</keyword>
<protein>
    <submittedName>
        <fullName evidence="2">Uncharacterized protein</fullName>
    </submittedName>
</protein>
<dbReference type="Proteomes" id="UP000199258">
    <property type="component" value="Unassembled WGS sequence"/>
</dbReference>
<accession>A0A1G8MPB2</accession>
<organism evidence="2 3">
    <name type="scientific">Arthrobacter subterraneus</name>
    <dbReference type="NCBI Taxonomy" id="335973"/>
    <lineage>
        <taxon>Bacteria</taxon>
        <taxon>Bacillati</taxon>
        <taxon>Actinomycetota</taxon>
        <taxon>Actinomycetes</taxon>
        <taxon>Micrococcales</taxon>
        <taxon>Micrococcaceae</taxon>
        <taxon>Arthrobacter</taxon>
    </lineage>
</organism>
<reference evidence="2 3" key="1">
    <citation type="submission" date="2016-10" db="EMBL/GenBank/DDBJ databases">
        <authorList>
            <person name="de Groot N.N."/>
        </authorList>
    </citation>
    <scope>NUCLEOTIDE SEQUENCE [LARGE SCALE GENOMIC DNA]</scope>
    <source>
        <strain evidence="2 3">NP_1H</strain>
    </source>
</reference>